<comment type="similarity">
    <text evidence="3 14">Belongs to the D-alanine--D-alanine ligase family.</text>
</comment>
<evidence type="ECO:0000256" key="15">
    <source>
        <dbReference type="PIRSR" id="PIRSR039102-1"/>
    </source>
</evidence>
<organism evidence="19 20">
    <name type="scientific">Parabacteroides goldsteinii DSM 19448 = WAL 12034</name>
    <dbReference type="NCBI Taxonomy" id="927665"/>
    <lineage>
        <taxon>Bacteria</taxon>
        <taxon>Pseudomonadati</taxon>
        <taxon>Bacteroidota</taxon>
        <taxon>Bacteroidia</taxon>
        <taxon>Bacteroidales</taxon>
        <taxon>Tannerellaceae</taxon>
        <taxon>Parabacteroides</taxon>
    </lineage>
</organism>
<dbReference type="Proteomes" id="UP000033047">
    <property type="component" value="Unassembled WGS sequence"/>
</dbReference>
<dbReference type="UniPathway" id="UPA00219"/>
<keyword evidence="6 14" id="KW-0436">Ligase</keyword>
<dbReference type="AlphaFoldDB" id="A0A0F5JJC4"/>
<feature type="binding site" evidence="16">
    <location>
        <position position="296"/>
    </location>
    <ligand>
        <name>Mg(2+)</name>
        <dbReference type="ChEBI" id="CHEBI:18420"/>
        <label>2</label>
    </ligand>
</feature>
<dbReference type="InterPro" id="IPR016185">
    <property type="entry name" value="PreATP-grasp_dom_sf"/>
</dbReference>
<dbReference type="InterPro" id="IPR011095">
    <property type="entry name" value="Dala_Dala_lig_C"/>
</dbReference>
<feature type="binding site" evidence="16">
    <location>
        <position position="294"/>
    </location>
    <ligand>
        <name>Mg(2+)</name>
        <dbReference type="ChEBI" id="CHEBI:18420"/>
        <label>2</label>
    </ligand>
</feature>
<keyword evidence="16" id="KW-0460">Magnesium</keyword>
<dbReference type="Pfam" id="PF07478">
    <property type="entry name" value="Dala_Dala_lig_C"/>
    <property type="match status" value="1"/>
</dbReference>
<keyword evidence="10 14" id="KW-0133">Cell shape</keyword>
<dbReference type="NCBIfam" id="NF002378">
    <property type="entry name" value="PRK01372.1"/>
    <property type="match status" value="1"/>
</dbReference>
<keyword evidence="5 14" id="KW-0963">Cytoplasm</keyword>
<evidence type="ECO:0000256" key="2">
    <source>
        <dbReference type="ARBA" id="ARBA00004496"/>
    </source>
</evidence>
<dbReference type="PANTHER" id="PTHR23132">
    <property type="entry name" value="D-ALANINE--D-ALANINE LIGASE"/>
    <property type="match status" value="1"/>
</dbReference>
<dbReference type="Gene3D" id="3.30.470.20">
    <property type="entry name" value="ATP-grasp fold, B domain"/>
    <property type="match status" value="1"/>
</dbReference>
<dbReference type="InterPro" id="IPR000291">
    <property type="entry name" value="D-Ala_lig_Van_CS"/>
</dbReference>
<evidence type="ECO:0000256" key="1">
    <source>
        <dbReference type="ARBA" id="ARBA00001936"/>
    </source>
</evidence>
<sequence>MKKNIAIVAGGDSSEIVVSLKSAEGIYSFIDKDKYNLYIAIVKKGEWAVKLPGGEHTPIDKNDFSFRENGEVKHFDFAYITIHGTPGEDGRLQGYFDLIGMPYSSCSQLVSALTFNKFVCNNYLRSFGVRVSDSIRLFRGQTVTDEEAVSRLGLPIFVKPNDGGSSFGVTKVKDASQLQPAIAKAFAEGNEVMLESFISGTEVTCGCYKVGCGSGVARKEVIFPLTEVVTKNEFFDFNAKYNGESDEITPARISSELTEKVQREASKIYDILGAKGLIRVDFIIEADGEPKMLEVNTTPGMTATSFIPQQVRAAGLDIKDVMTDIIENELQKVGK</sequence>
<evidence type="ECO:0000313" key="19">
    <source>
        <dbReference type="EMBL" id="KKB57819.1"/>
    </source>
</evidence>
<comment type="function">
    <text evidence="14">Cell wall formation.</text>
</comment>
<evidence type="ECO:0000256" key="10">
    <source>
        <dbReference type="ARBA" id="ARBA00022960"/>
    </source>
</evidence>
<evidence type="ECO:0000313" key="20">
    <source>
        <dbReference type="Proteomes" id="UP000033047"/>
    </source>
</evidence>
<dbReference type="NCBIfam" id="NF002527">
    <property type="entry name" value="PRK01966.1-3"/>
    <property type="match status" value="1"/>
</dbReference>
<dbReference type="PROSITE" id="PS00843">
    <property type="entry name" value="DALA_DALA_LIGASE_1"/>
    <property type="match status" value="1"/>
</dbReference>
<dbReference type="SUPFAM" id="SSF52440">
    <property type="entry name" value="PreATP-grasp domain"/>
    <property type="match status" value="1"/>
</dbReference>
<keyword evidence="12 14" id="KW-0961">Cell wall biogenesis/degradation</keyword>
<evidence type="ECO:0000256" key="5">
    <source>
        <dbReference type="ARBA" id="ARBA00022490"/>
    </source>
</evidence>
<keyword evidence="16" id="KW-0464">Manganese</keyword>
<evidence type="ECO:0000256" key="12">
    <source>
        <dbReference type="ARBA" id="ARBA00023316"/>
    </source>
</evidence>
<dbReference type="GO" id="GO:0008360">
    <property type="term" value="P:regulation of cell shape"/>
    <property type="evidence" value="ECO:0007669"/>
    <property type="project" value="UniProtKB-KW"/>
</dbReference>
<evidence type="ECO:0000256" key="14">
    <source>
        <dbReference type="HAMAP-Rule" id="MF_00047"/>
    </source>
</evidence>
<keyword evidence="9 17" id="KW-0067">ATP-binding</keyword>
<dbReference type="GO" id="GO:0009252">
    <property type="term" value="P:peptidoglycan biosynthetic process"/>
    <property type="evidence" value="ECO:0007669"/>
    <property type="project" value="UniProtKB-UniRule"/>
</dbReference>
<keyword evidence="8 17" id="KW-0547">Nucleotide-binding</keyword>
<comment type="caution">
    <text evidence="19">The sequence shown here is derived from an EMBL/GenBank/DDBJ whole genome shotgun (WGS) entry which is preliminary data.</text>
</comment>
<dbReference type="InterPro" id="IPR011127">
    <property type="entry name" value="Dala_Dala_lig_N"/>
</dbReference>
<dbReference type="PATRIC" id="fig|927665.4.peg.1293"/>
<comment type="catalytic activity">
    <reaction evidence="13 14">
        <text>2 D-alanine + ATP = D-alanyl-D-alanine + ADP + phosphate + H(+)</text>
        <dbReference type="Rhea" id="RHEA:11224"/>
        <dbReference type="ChEBI" id="CHEBI:15378"/>
        <dbReference type="ChEBI" id="CHEBI:30616"/>
        <dbReference type="ChEBI" id="CHEBI:43474"/>
        <dbReference type="ChEBI" id="CHEBI:57416"/>
        <dbReference type="ChEBI" id="CHEBI:57822"/>
        <dbReference type="ChEBI" id="CHEBI:456216"/>
        <dbReference type="EC" id="6.3.2.4"/>
    </reaction>
</comment>
<dbReference type="Pfam" id="PF01820">
    <property type="entry name" value="Dala_Dala_lig_N"/>
    <property type="match status" value="1"/>
</dbReference>
<dbReference type="InterPro" id="IPR005905">
    <property type="entry name" value="D_ala_D_ala"/>
</dbReference>
<comment type="subcellular location">
    <subcellularLocation>
        <location evidence="2 14">Cytoplasm</location>
    </subcellularLocation>
</comment>
<dbReference type="PANTHER" id="PTHR23132:SF23">
    <property type="entry name" value="D-ALANINE--D-ALANINE LIGASE B"/>
    <property type="match status" value="1"/>
</dbReference>
<feature type="active site" evidence="15">
    <location>
        <position position="305"/>
    </location>
</feature>
<dbReference type="SUPFAM" id="SSF56059">
    <property type="entry name" value="Glutathione synthetase ATP-binding domain-like"/>
    <property type="match status" value="1"/>
</dbReference>
<dbReference type="HAMAP" id="MF_00047">
    <property type="entry name" value="Dala_Dala_lig"/>
    <property type="match status" value="1"/>
</dbReference>
<evidence type="ECO:0000259" key="18">
    <source>
        <dbReference type="PROSITE" id="PS50975"/>
    </source>
</evidence>
<feature type="active site" evidence="15">
    <location>
        <position position="165"/>
    </location>
</feature>
<dbReference type="GO" id="GO:0046872">
    <property type="term" value="F:metal ion binding"/>
    <property type="evidence" value="ECO:0007669"/>
    <property type="project" value="UniProtKB-KW"/>
</dbReference>
<reference evidence="19 20" key="1">
    <citation type="submission" date="2013-04" db="EMBL/GenBank/DDBJ databases">
        <title>The Genome Sequence of Parabacteroides goldsteinii DSM 19448.</title>
        <authorList>
            <consortium name="The Broad Institute Genomics Platform"/>
            <person name="Earl A."/>
            <person name="Ward D."/>
            <person name="Feldgarden M."/>
            <person name="Gevers D."/>
            <person name="Martens E."/>
            <person name="Sakamoto M."/>
            <person name="Benno Y."/>
            <person name="Song Y."/>
            <person name="Liu C."/>
            <person name="Lee J."/>
            <person name="Bolanos M."/>
            <person name="Vaisanen M.L."/>
            <person name="Finegold S.M."/>
            <person name="Walker B."/>
            <person name="Young S."/>
            <person name="Zeng Q."/>
            <person name="Gargeya S."/>
            <person name="Fitzgerald M."/>
            <person name="Haas B."/>
            <person name="Abouelleil A."/>
            <person name="Allen A.W."/>
            <person name="Alvarado L."/>
            <person name="Arachchi H.M."/>
            <person name="Berlin A.M."/>
            <person name="Chapman S.B."/>
            <person name="Gainer-Dewar J."/>
            <person name="Goldberg J."/>
            <person name="Griggs A."/>
            <person name="Gujja S."/>
            <person name="Hansen M."/>
            <person name="Howarth C."/>
            <person name="Imamovic A."/>
            <person name="Ireland A."/>
            <person name="Larimer J."/>
            <person name="McCowan C."/>
            <person name="Murphy C."/>
            <person name="Pearson M."/>
            <person name="Poon T.W."/>
            <person name="Priest M."/>
            <person name="Roberts A."/>
            <person name="Saif S."/>
            <person name="Shea T."/>
            <person name="Sisk P."/>
            <person name="Sykes S."/>
            <person name="Wortman J."/>
            <person name="Nusbaum C."/>
            <person name="Birren B."/>
        </authorList>
    </citation>
    <scope>NUCLEOTIDE SEQUENCE [LARGE SCALE GENOMIC DNA]</scope>
    <source>
        <strain evidence="19 20">DSM 19448</strain>
    </source>
</reference>
<evidence type="ECO:0000256" key="11">
    <source>
        <dbReference type="ARBA" id="ARBA00022984"/>
    </source>
</evidence>
<accession>A0A0F5JJC4</accession>
<gene>
    <name evidence="14" type="primary">ddl</name>
    <name evidence="19" type="ORF">HMPREF1535_01266</name>
</gene>
<keyword evidence="11 14" id="KW-0573">Peptidoglycan synthesis</keyword>
<dbReference type="GO" id="GO:0071555">
    <property type="term" value="P:cell wall organization"/>
    <property type="evidence" value="ECO:0007669"/>
    <property type="project" value="UniProtKB-KW"/>
</dbReference>
<evidence type="ECO:0000256" key="7">
    <source>
        <dbReference type="ARBA" id="ARBA00022723"/>
    </source>
</evidence>
<dbReference type="GO" id="GO:0008716">
    <property type="term" value="F:D-alanine-D-alanine ligase activity"/>
    <property type="evidence" value="ECO:0007669"/>
    <property type="project" value="UniProtKB-UniRule"/>
</dbReference>
<evidence type="ECO:0000256" key="4">
    <source>
        <dbReference type="ARBA" id="ARBA00012216"/>
    </source>
</evidence>
<dbReference type="RefSeq" id="WP_046145601.1">
    <property type="nucleotide sequence ID" value="NZ_KQ033912.1"/>
</dbReference>
<evidence type="ECO:0000256" key="9">
    <source>
        <dbReference type="ARBA" id="ARBA00022840"/>
    </source>
</evidence>
<dbReference type="STRING" id="927665.HMPREF1535_01266"/>
<feature type="binding site" evidence="16">
    <location>
        <position position="294"/>
    </location>
    <ligand>
        <name>Mg(2+)</name>
        <dbReference type="ChEBI" id="CHEBI:18420"/>
        <label>1</label>
    </ligand>
</feature>
<evidence type="ECO:0000256" key="8">
    <source>
        <dbReference type="ARBA" id="ARBA00022741"/>
    </source>
</evidence>
<comment type="pathway">
    <text evidence="14">Cell wall biogenesis; peptidoglycan biosynthesis.</text>
</comment>
<evidence type="ECO:0000256" key="16">
    <source>
        <dbReference type="PIRSR" id="PIRSR039102-3"/>
    </source>
</evidence>
<dbReference type="Gene3D" id="3.30.1490.20">
    <property type="entry name" value="ATP-grasp fold, A domain"/>
    <property type="match status" value="1"/>
</dbReference>
<name>A0A0F5JJC4_9BACT</name>
<comment type="cofactor">
    <cofactor evidence="1">
        <name>Mn(2+)</name>
        <dbReference type="ChEBI" id="CHEBI:29035"/>
    </cofactor>
</comment>
<dbReference type="GO" id="GO:0005524">
    <property type="term" value="F:ATP binding"/>
    <property type="evidence" value="ECO:0007669"/>
    <property type="project" value="UniProtKB-UniRule"/>
</dbReference>
<comment type="cofactor">
    <cofactor evidence="16">
        <name>Mg(2+)</name>
        <dbReference type="ChEBI" id="CHEBI:18420"/>
    </cofactor>
    <cofactor evidence="16">
        <name>Mn(2+)</name>
        <dbReference type="ChEBI" id="CHEBI:29035"/>
    </cofactor>
    <text evidence="16">Binds 2 magnesium or manganese ions per subunit.</text>
</comment>
<dbReference type="PIRSF" id="PIRSF039102">
    <property type="entry name" value="Ddl/VanB"/>
    <property type="match status" value="1"/>
</dbReference>
<dbReference type="Gene3D" id="3.40.50.20">
    <property type="match status" value="1"/>
</dbReference>
<evidence type="ECO:0000256" key="6">
    <source>
        <dbReference type="ARBA" id="ARBA00022598"/>
    </source>
</evidence>
<dbReference type="NCBIfam" id="TIGR01205">
    <property type="entry name" value="D_ala_D_alaTIGR"/>
    <property type="match status" value="1"/>
</dbReference>
<evidence type="ECO:0000256" key="3">
    <source>
        <dbReference type="ARBA" id="ARBA00010871"/>
    </source>
</evidence>
<dbReference type="HOGENOM" id="CLU_039268_1_1_10"/>
<feature type="domain" description="ATP-grasp" evidence="18">
    <location>
        <begin position="121"/>
        <end position="327"/>
    </location>
</feature>
<evidence type="ECO:0000256" key="17">
    <source>
        <dbReference type="PROSITE-ProRule" id="PRU00409"/>
    </source>
</evidence>
<dbReference type="InterPro" id="IPR011761">
    <property type="entry name" value="ATP-grasp"/>
</dbReference>
<dbReference type="EC" id="6.3.2.4" evidence="4 14"/>
<protein>
    <recommendedName>
        <fullName evidence="4 14">D-alanine--D-alanine ligase</fullName>
        <ecNumber evidence="4 14">6.3.2.4</ecNumber>
    </recommendedName>
    <alternativeName>
        <fullName evidence="14">D-Ala-D-Ala ligase</fullName>
    </alternativeName>
    <alternativeName>
        <fullName evidence="14">D-alanylalanine synthetase</fullName>
    </alternativeName>
</protein>
<dbReference type="EMBL" id="AQHV01000008">
    <property type="protein sequence ID" value="KKB57819.1"/>
    <property type="molecule type" value="Genomic_DNA"/>
</dbReference>
<dbReference type="InterPro" id="IPR013815">
    <property type="entry name" value="ATP_grasp_subdomain_1"/>
</dbReference>
<feature type="active site" evidence="15">
    <location>
        <position position="15"/>
    </location>
</feature>
<proteinExistence type="inferred from homology"/>
<evidence type="ECO:0000256" key="13">
    <source>
        <dbReference type="ARBA" id="ARBA00047614"/>
    </source>
</evidence>
<dbReference type="PROSITE" id="PS50975">
    <property type="entry name" value="ATP_GRASP"/>
    <property type="match status" value="1"/>
</dbReference>
<feature type="binding site" evidence="16">
    <location>
        <position position="281"/>
    </location>
    <ligand>
        <name>Mg(2+)</name>
        <dbReference type="ChEBI" id="CHEBI:18420"/>
        <label>1</label>
    </ligand>
</feature>
<keyword evidence="7 16" id="KW-0479">Metal-binding</keyword>
<dbReference type="GO" id="GO:0005737">
    <property type="term" value="C:cytoplasm"/>
    <property type="evidence" value="ECO:0007669"/>
    <property type="project" value="UniProtKB-SubCell"/>
</dbReference>